<dbReference type="GO" id="GO:0003676">
    <property type="term" value="F:nucleic acid binding"/>
    <property type="evidence" value="ECO:0007669"/>
    <property type="project" value="InterPro"/>
</dbReference>
<organism evidence="6 7">
    <name type="scientific">Lachnospira eligens</name>
    <dbReference type="NCBI Taxonomy" id="39485"/>
    <lineage>
        <taxon>Bacteria</taxon>
        <taxon>Bacillati</taxon>
        <taxon>Bacillota</taxon>
        <taxon>Clostridia</taxon>
        <taxon>Lachnospirales</taxon>
        <taxon>Lachnospiraceae</taxon>
        <taxon>Lachnospira</taxon>
    </lineage>
</organism>
<evidence type="ECO:0000256" key="5">
    <source>
        <dbReference type="ARBA" id="ARBA00047942"/>
    </source>
</evidence>
<evidence type="ECO:0000256" key="4">
    <source>
        <dbReference type="ARBA" id="ARBA00022691"/>
    </source>
</evidence>
<evidence type="ECO:0000256" key="2">
    <source>
        <dbReference type="ARBA" id="ARBA00022603"/>
    </source>
</evidence>
<dbReference type="Proteomes" id="UP000095780">
    <property type="component" value="Unassembled WGS sequence"/>
</dbReference>
<protein>
    <recommendedName>
        <fullName evidence="1">site-specific DNA-methyltransferase (adenine-specific)</fullName>
        <ecNumber evidence="1">2.1.1.72</ecNumber>
    </recommendedName>
</protein>
<dbReference type="EMBL" id="CZBV01000004">
    <property type="protein sequence ID" value="CUQ85379.1"/>
    <property type="molecule type" value="Genomic_DNA"/>
</dbReference>
<keyword evidence="4" id="KW-0949">S-adenosyl-L-methionine</keyword>
<dbReference type="RefSeq" id="WP_055287054.1">
    <property type="nucleotide sequence ID" value="NZ_CABIXW010000004.1"/>
</dbReference>
<accession>A0A174ZKB8</accession>
<dbReference type="PROSITE" id="PS00092">
    <property type="entry name" value="N6_MTASE"/>
    <property type="match status" value="1"/>
</dbReference>
<dbReference type="GO" id="GO:0009307">
    <property type="term" value="P:DNA restriction-modification system"/>
    <property type="evidence" value="ECO:0007669"/>
    <property type="project" value="InterPro"/>
</dbReference>
<keyword evidence="3 6" id="KW-0808">Transferase</keyword>
<dbReference type="PRINTS" id="PR00505">
    <property type="entry name" value="D12N6MTFRASE"/>
</dbReference>
<dbReference type="InterPro" id="IPR002052">
    <property type="entry name" value="DNA_methylase_N6_adenine_CS"/>
</dbReference>
<keyword evidence="2 6" id="KW-0489">Methyltransferase</keyword>
<dbReference type="InterPro" id="IPR012327">
    <property type="entry name" value="MeTrfase_D12"/>
</dbReference>
<dbReference type="Pfam" id="PF02086">
    <property type="entry name" value="MethyltransfD12"/>
    <property type="match status" value="1"/>
</dbReference>
<reference evidence="6 7" key="1">
    <citation type="submission" date="2015-09" db="EMBL/GenBank/DDBJ databases">
        <authorList>
            <consortium name="Pathogen Informatics"/>
        </authorList>
    </citation>
    <scope>NUCLEOTIDE SEQUENCE [LARGE SCALE GENOMIC DNA]</scope>
    <source>
        <strain evidence="6 7">2789STDY5834878</strain>
    </source>
</reference>
<dbReference type="Gene3D" id="3.40.50.150">
    <property type="entry name" value="Vaccinia Virus protein VP39"/>
    <property type="match status" value="1"/>
</dbReference>
<evidence type="ECO:0000313" key="7">
    <source>
        <dbReference type="Proteomes" id="UP000095780"/>
    </source>
</evidence>
<dbReference type="GO" id="GO:0032259">
    <property type="term" value="P:methylation"/>
    <property type="evidence" value="ECO:0007669"/>
    <property type="project" value="UniProtKB-KW"/>
</dbReference>
<dbReference type="InterPro" id="IPR029063">
    <property type="entry name" value="SAM-dependent_MTases_sf"/>
</dbReference>
<comment type="catalytic activity">
    <reaction evidence="5">
        <text>a 2'-deoxyadenosine in DNA + S-adenosyl-L-methionine = an N(6)-methyl-2'-deoxyadenosine in DNA + S-adenosyl-L-homocysteine + H(+)</text>
        <dbReference type="Rhea" id="RHEA:15197"/>
        <dbReference type="Rhea" id="RHEA-COMP:12418"/>
        <dbReference type="Rhea" id="RHEA-COMP:12419"/>
        <dbReference type="ChEBI" id="CHEBI:15378"/>
        <dbReference type="ChEBI" id="CHEBI:57856"/>
        <dbReference type="ChEBI" id="CHEBI:59789"/>
        <dbReference type="ChEBI" id="CHEBI:90615"/>
        <dbReference type="ChEBI" id="CHEBI:90616"/>
        <dbReference type="EC" id="2.1.1.72"/>
    </reaction>
</comment>
<dbReference type="GO" id="GO:0009007">
    <property type="term" value="F:site-specific DNA-methyltransferase (adenine-specific) activity"/>
    <property type="evidence" value="ECO:0007669"/>
    <property type="project" value="UniProtKB-EC"/>
</dbReference>
<evidence type="ECO:0000256" key="1">
    <source>
        <dbReference type="ARBA" id="ARBA00011900"/>
    </source>
</evidence>
<dbReference type="AlphaFoldDB" id="A0A174ZKB8"/>
<dbReference type="EC" id="2.1.1.72" evidence="1"/>
<proteinExistence type="predicted"/>
<sequence length="340" mass="39250">MRYIGGKSNLLNDINNVITQRMINVNTVIDIFSGSGVVSSFLKRNGYNVIGNDIMYFSYVLSRGSTELNHTPAFANLAIADPIAFLNNLDIANTDINLEDCFIYQNYSPHDNVARMYFQNDNAIKIDIIRITIENWHMEHLINDDEYYYLLAALIAAVPYVSNITGVYGAYLKHWDARTYNVLTIKAPEIIANNFTATFHNDNCDILLPNIVGDLLYADPPYNSRQYLPNYHILETIARYDYPRIHGVTGMRDYQQQRSDFCTKRGVEGAFRRLIENANVRYILISYNNEGLLSTEQLSSICQDYAINNTFVFQEIDYRRYNNAGTTPRRVTEQLYFFEK</sequence>
<name>A0A174ZKB8_9FIRM</name>
<evidence type="ECO:0000256" key="3">
    <source>
        <dbReference type="ARBA" id="ARBA00022679"/>
    </source>
</evidence>
<evidence type="ECO:0000313" key="6">
    <source>
        <dbReference type="EMBL" id="CUQ85379.1"/>
    </source>
</evidence>
<gene>
    <name evidence="6" type="primary">fokIM_2</name>
    <name evidence="6" type="ORF">ERS852492_01605</name>
</gene>
<dbReference type="SUPFAM" id="SSF53335">
    <property type="entry name" value="S-adenosyl-L-methionine-dependent methyltransferases"/>
    <property type="match status" value="1"/>
</dbReference>